<gene>
    <name evidence="2" type="ORF">LY79DRAFT_678339</name>
</gene>
<dbReference type="EMBL" id="JAHLJV010000113">
    <property type="protein sequence ID" value="KAK1570090.1"/>
    <property type="molecule type" value="Genomic_DNA"/>
</dbReference>
<protein>
    <submittedName>
        <fullName evidence="2">Uncharacterized protein</fullName>
    </submittedName>
</protein>
<sequence length="401" mass="43143">MAGQVINIKRDVLIFVTNRSLWEEVGSIQGDVARRWGTVVKRQNASISIIALLFGKDIVSSRACATAVSQLPKLQGDMDLAVKFCSPGCWPTASSRALKMGSAVSSVYSFSQVLKSDEPSSIDKPEPKNDEPTELNTEYAAIKASAAAVTPNAPHNNSPEPIEPTKSPEVARKPLHRCLVSPKPASLGPRDLKTPRDTKQNVDEDDYSDAGLGGGLGYSDEEEDGADAIQVMLPIPSGNGEDVSTITEEELSSTRHSFLAITPLPSAPLLSFDCSYGDLSTPNNTPLKQVNLAPRWGQKRASDLVEELSPPNKAKKAKVTSSLDPPLRKPLQSIVTPPPDPPPTALVPASAPSDEHKGDGPAKAPCCYNLECVVLYSNVLIMNDTYSDGPKLYCSYLYLWF</sequence>
<dbReference type="GeneID" id="85448738"/>
<evidence type="ECO:0000256" key="1">
    <source>
        <dbReference type="SAM" id="MobiDB-lite"/>
    </source>
</evidence>
<accession>A0AAD8UX55</accession>
<feature type="compositionally biased region" description="Pro residues" evidence="1">
    <location>
        <begin position="336"/>
        <end position="345"/>
    </location>
</feature>
<name>A0AAD8UX55_9PEZI</name>
<feature type="region of interest" description="Disordered" evidence="1">
    <location>
        <begin position="301"/>
        <end position="358"/>
    </location>
</feature>
<evidence type="ECO:0000313" key="2">
    <source>
        <dbReference type="EMBL" id="KAK1570090.1"/>
    </source>
</evidence>
<organism evidence="2 3">
    <name type="scientific">Colletotrichum navitas</name>
    <dbReference type="NCBI Taxonomy" id="681940"/>
    <lineage>
        <taxon>Eukaryota</taxon>
        <taxon>Fungi</taxon>
        <taxon>Dikarya</taxon>
        <taxon>Ascomycota</taxon>
        <taxon>Pezizomycotina</taxon>
        <taxon>Sordariomycetes</taxon>
        <taxon>Hypocreomycetidae</taxon>
        <taxon>Glomerellales</taxon>
        <taxon>Glomerellaceae</taxon>
        <taxon>Colletotrichum</taxon>
        <taxon>Colletotrichum graminicola species complex</taxon>
    </lineage>
</organism>
<reference evidence="2" key="1">
    <citation type="submission" date="2021-06" db="EMBL/GenBank/DDBJ databases">
        <title>Comparative genomics, transcriptomics and evolutionary studies reveal genomic signatures of adaptation to plant cell wall in hemibiotrophic fungi.</title>
        <authorList>
            <consortium name="DOE Joint Genome Institute"/>
            <person name="Baroncelli R."/>
            <person name="Diaz J.F."/>
            <person name="Benocci T."/>
            <person name="Peng M."/>
            <person name="Battaglia E."/>
            <person name="Haridas S."/>
            <person name="Andreopoulos W."/>
            <person name="Labutti K."/>
            <person name="Pangilinan J."/>
            <person name="Floch G.L."/>
            <person name="Makela M.R."/>
            <person name="Henrissat B."/>
            <person name="Grigoriev I.V."/>
            <person name="Crouch J.A."/>
            <person name="De Vries R.P."/>
            <person name="Sukno S.A."/>
            <person name="Thon M.R."/>
        </authorList>
    </citation>
    <scope>NUCLEOTIDE SEQUENCE</scope>
    <source>
        <strain evidence="2">CBS 125086</strain>
    </source>
</reference>
<evidence type="ECO:0000313" key="3">
    <source>
        <dbReference type="Proteomes" id="UP001230504"/>
    </source>
</evidence>
<feature type="region of interest" description="Disordered" evidence="1">
    <location>
        <begin position="147"/>
        <end position="217"/>
    </location>
</feature>
<dbReference type="Proteomes" id="UP001230504">
    <property type="component" value="Unassembled WGS sequence"/>
</dbReference>
<keyword evidence="3" id="KW-1185">Reference proteome</keyword>
<dbReference type="AlphaFoldDB" id="A0AAD8UX55"/>
<proteinExistence type="predicted"/>
<comment type="caution">
    <text evidence="2">The sequence shown here is derived from an EMBL/GenBank/DDBJ whole genome shotgun (WGS) entry which is preliminary data.</text>
</comment>
<feature type="compositionally biased region" description="Basic and acidic residues" evidence="1">
    <location>
        <begin position="190"/>
        <end position="202"/>
    </location>
</feature>
<dbReference type="RefSeq" id="XP_060408257.1">
    <property type="nucleotide sequence ID" value="XM_060564498.1"/>
</dbReference>